<name>A0A4R7K8L1_9FLAO</name>
<organism evidence="4 5">
    <name type="scientific">Maribacter spongiicola</name>
    <dbReference type="NCBI Taxonomy" id="1206753"/>
    <lineage>
        <taxon>Bacteria</taxon>
        <taxon>Pseudomonadati</taxon>
        <taxon>Bacteroidota</taxon>
        <taxon>Flavobacteriia</taxon>
        <taxon>Flavobacteriales</taxon>
        <taxon>Flavobacteriaceae</taxon>
        <taxon>Maribacter</taxon>
    </lineage>
</organism>
<dbReference type="InterPro" id="IPR032260">
    <property type="entry name" value="DUF5060"/>
</dbReference>
<evidence type="ECO:0000313" key="4">
    <source>
        <dbReference type="EMBL" id="TDT47281.1"/>
    </source>
</evidence>
<accession>A0A4R7K8L1</accession>
<feature type="domain" description="Apiosidase-like catalytic" evidence="2">
    <location>
        <begin position="134"/>
        <end position="418"/>
    </location>
</feature>
<dbReference type="Gene3D" id="2.60.40.10">
    <property type="entry name" value="Immunoglobulins"/>
    <property type="match status" value="1"/>
</dbReference>
<keyword evidence="1" id="KW-0732">Signal</keyword>
<dbReference type="RefSeq" id="WP_133686671.1">
    <property type="nucleotide sequence ID" value="NZ_SOAY01000010.1"/>
</dbReference>
<dbReference type="SUPFAM" id="SSF51445">
    <property type="entry name" value="(Trans)glycosidases"/>
    <property type="match status" value="1"/>
</dbReference>
<dbReference type="OrthoDB" id="59486at2"/>
<keyword evidence="5" id="KW-1185">Reference proteome</keyword>
<dbReference type="EMBL" id="SOAY01000010">
    <property type="protein sequence ID" value="TDT47281.1"/>
    <property type="molecule type" value="Genomic_DNA"/>
</dbReference>
<dbReference type="Pfam" id="PF13204">
    <property type="entry name" value="Apiosidase"/>
    <property type="match status" value="1"/>
</dbReference>
<feature type="domain" description="DUF5060" evidence="3">
    <location>
        <begin position="35"/>
        <end position="101"/>
    </location>
</feature>
<gene>
    <name evidence="4" type="ORF">CLV90_1356</name>
</gene>
<sequence length="540" mass="63012">MRAIFKLTVVLCILCSTSSFSQLRKEKYAAKTLSVQKWEVLDIDFKSKTIGDSPFTTNFSAVFTHENGEQKIVPGFFNGDKNWVIRFSSTLEGNYTYVTISEIASLNNKKGKVKVTEAKSDNHGGIVVSDNDPQHFYYEDGTPYFLLAFECDWLYALDYHNEKDLPKTAHLLNLIEENGFNQIVMNVFSYDVSWDKDEKLKDHPEHEFGGPDDIFPFLGNNENPDYSELNPVFFQKLDRTISMMHDKRIASHLMIYVWNKLVAWPDMNSDADNMYFDYVVKRYQAFPNMVWDISKEALYYGRADEDYIHGRIDRIRENDHFNRLVSVHDFKYCSNFPDKVDFISTQNWSHNIYDKMLDAKNKFKDKPIFNIEHGGYEESPYTVFTGDYVNAETCLRRNYMCLFAGVYTTYYWQGASWNVIIYNPFEQPDDFVKPKFQYFEHMQKLFAAFDFTKLKPTPWKNGSAYNLTDDNETVLLYMHKENYGIDAAFLKKESAIRSLQWFNTLTGEFSQEVGLPKTGKLISPWQGKADAVLISRLNSL</sequence>
<protein>
    <submittedName>
        <fullName evidence="4">Uncharacterized protein DUF5060</fullName>
    </submittedName>
</protein>
<dbReference type="PANTHER" id="PTHR37836:SF2">
    <property type="entry name" value="DUF4038 DOMAIN-CONTAINING PROTEIN"/>
    <property type="match status" value="1"/>
</dbReference>
<feature type="chain" id="PRO_5020408869" evidence="1">
    <location>
        <begin position="22"/>
        <end position="540"/>
    </location>
</feature>
<dbReference type="InterPro" id="IPR013783">
    <property type="entry name" value="Ig-like_fold"/>
</dbReference>
<evidence type="ECO:0000256" key="1">
    <source>
        <dbReference type="SAM" id="SignalP"/>
    </source>
</evidence>
<evidence type="ECO:0000313" key="5">
    <source>
        <dbReference type="Proteomes" id="UP000294749"/>
    </source>
</evidence>
<evidence type="ECO:0000259" key="3">
    <source>
        <dbReference type="Pfam" id="PF16586"/>
    </source>
</evidence>
<dbReference type="InterPro" id="IPR025277">
    <property type="entry name" value="Apiosidase-like_cat_dom"/>
</dbReference>
<dbReference type="Proteomes" id="UP000294749">
    <property type="component" value="Unassembled WGS sequence"/>
</dbReference>
<dbReference type="Pfam" id="PF16586">
    <property type="entry name" value="DUF5060"/>
    <property type="match status" value="1"/>
</dbReference>
<dbReference type="PANTHER" id="PTHR37836">
    <property type="entry name" value="LMO1036 PROTEIN"/>
    <property type="match status" value="1"/>
</dbReference>
<evidence type="ECO:0000259" key="2">
    <source>
        <dbReference type="Pfam" id="PF13204"/>
    </source>
</evidence>
<dbReference type="InterPro" id="IPR017853">
    <property type="entry name" value="GH"/>
</dbReference>
<dbReference type="AlphaFoldDB" id="A0A4R7K8L1"/>
<dbReference type="Gene3D" id="3.20.20.80">
    <property type="entry name" value="Glycosidases"/>
    <property type="match status" value="1"/>
</dbReference>
<feature type="signal peptide" evidence="1">
    <location>
        <begin position="1"/>
        <end position="21"/>
    </location>
</feature>
<reference evidence="4 5" key="1">
    <citation type="submission" date="2019-03" db="EMBL/GenBank/DDBJ databases">
        <title>Genomic Encyclopedia of Archaeal and Bacterial Type Strains, Phase II (KMG-II): from individual species to whole genera.</title>
        <authorList>
            <person name="Goeker M."/>
        </authorList>
    </citation>
    <scope>NUCLEOTIDE SEQUENCE [LARGE SCALE GENOMIC DNA]</scope>
    <source>
        <strain evidence="4 5">DSM 25233</strain>
    </source>
</reference>
<proteinExistence type="predicted"/>
<comment type="caution">
    <text evidence="4">The sequence shown here is derived from an EMBL/GenBank/DDBJ whole genome shotgun (WGS) entry which is preliminary data.</text>
</comment>